<gene>
    <name evidence="1" type="ORF">DME_LOCUS4247</name>
</gene>
<dbReference type="Proteomes" id="UP000274756">
    <property type="component" value="Unassembled WGS sequence"/>
</dbReference>
<reference evidence="1 3" key="2">
    <citation type="submission" date="2018-11" db="EMBL/GenBank/DDBJ databases">
        <authorList>
            <consortium name="Pathogen Informatics"/>
        </authorList>
    </citation>
    <scope>NUCLEOTIDE SEQUENCE [LARGE SCALE GENOMIC DNA]</scope>
</reference>
<reference evidence="4" key="1">
    <citation type="submission" date="2017-02" db="UniProtKB">
        <authorList>
            <consortium name="WormBaseParasite"/>
        </authorList>
    </citation>
    <scope>IDENTIFICATION</scope>
</reference>
<name>A0A0N4US18_DRAME</name>
<proteinExistence type="predicted"/>
<evidence type="ECO:0000313" key="3">
    <source>
        <dbReference type="Proteomes" id="UP000274756"/>
    </source>
</evidence>
<keyword evidence="3" id="KW-1185">Reference proteome</keyword>
<evidence type="ECO:0000313" key="1">
    <source>
        <dbReference type="EMBL" id="VDN54274.1"/>
    </source>
</evidence>
<protein>
    <submittedName>
        <fullName evidence="4">ShKT domain-containing protein</fullName>
    </submittedName>
</protein>
<dbReference type="AlphaFoldDB" id="A0A0N4US18"/>
<dbReference type="Proteomes" id="UP000038040">
    <property type="component" value="Unplaced"/>
</dbReference>
<dbReference type="EMBL" id="UYYG01000466">
    <property type="protein sequence ID" value="VDN54274.1"/>
    <property type="molecule type" value="Genomic_DNA"/>
</dbReference>
<evidence type="ECO:0000313" key="4">
    <source>
        <dbReference type="WBParaSite" id="DME_0001085001-mRNA-1"/>
    </source>
</evidence>
<sequence length="102" mass="11033">MEVQGQISRRPLPSASACRDNDQNGLCNALFVNNDPNDLANNANPTKPYKVHEDCFKATHSSIATKFCASTCALCCKTPQFSGCPDSKSFFSSFFSNEGAES</sequence>
<accession>A0A0N4US18</accession>
<organism evidence="2 4">
    <name type="scientific">Dracunculus medinensis</name>
    <name type="common">Guinea worm</name>
    <dbReference type="NCBI Taxonomy" id="318479"/>
    <lineage>
        <taxon>Eukaryota</taxon>
        <taxon>Metazoa</taxon>
        <taxon>Ecdysozoa</taxon>
        <taxon>Nematoda</taxon>
        <taxon>Chromadorea</taxon>
        <taxon>Rhabditida</taxon>
        <taxon>Spirurina</taxon>
        <taxon>Dracunculoidea</taxon>
        <taxon>Dracunculidae</taxon>
        <taxon>Dracunculus</taxon>
    </lineage>
</organism>
<dbReference type="WBParaSite" id="DME_0001085001-mRNA-1">
    <property type="protein sequence ID" value="DME_0001085001-mRNA-1"/>
    <property type="gene ID" value="DME_0001085001"/>
</dbReference>
<evidence type="ECO:0000313" key="2">
    <source>
        <dbReference type="Proteomes" id="UP000038040"/>
    </source>
</evidence>